<dbReference type="Pfam" id="PF00174">
    <property type="entry name" value="Oxidored_molyb"/>
    <property type="match status" value="1"/>
</dbReference>
<organism evidence="3 4">
    <name type="scientific">Actinomadura barringtoniae</name>
    <dbReference type="NCBI Taxonomy" id="1427535"/>
    <lineage>
        <taxon>Bacteria</taxon>
        <taxon>Bacillati</taxon>
        <taxon>Actinomycetota</taxon>
        <taxon>Actinomycetes</taxon>
        <taxon>Streptosporangiales</taxon>
        <taxon>Thermomonosporaceae</taxon>
        <taxon>Actinomadura</taxon>
    </lineage>
</organism>
<evidence type="ECO:0000313" key="3">
    <source>
        <dbReference type="EMBL" id="MBO2451763.1"/>
    </source>
</evidence>
<dbReference type="SUPFAM" id="SSF56524">
    <property type="entry name" value="Oxidoreductase molybdopterin-binding domain"/>
    <property type="match status" value="1"/>
</dbReference>
<accession>A0A939T6C4</accession>
<evidence type="ECO:0000256" key="1">
    <source>
        <dbReference type="SAM" id="Phobius"/>
    </source>
</evidence>
<gene>
    <name evidence="3" type="ORF">J4573_32065</name>
</gene>
<keyword evidence="1" id="KW-1133">Transmembrane helix</keyword>
<proteinExistence type="predicted"/>
<dbReference type="Gene3D" id="3.90.420.10">
    <property type="entry name" value="Oxidoreductase, molybdopterin-binding domain"/>
    <property type="match status" value="1"/>
</dbReference>
<keyword evidence="1" id="KW-0472">Membrane</keyword>
<reference evidence="3" key="1">
    <citation type="submission" date="2021-03" db="EMBL/GenBank/DDBJ databases">
        <authorList>
            <person name="Kanchanasin P."/>
            <person name="Saeng-In P."/>
            <person name="Phongsopitanun W."/>
            <person name="Yuki M."/>
            <person name="Kudo T."/>
            <person name="Ohkuma M."/>
            <person name="Tanasupawat S."/>
        </authorList>
    </citation>
    <scope>NUCLEOTIDE SEQUENCE</scope>
    <source>
        <strain evidence="3">GKU 128</strain>
    </source>
</reference>
<sequence>MNDYDEPEVGGPPVGRRIVLGMLGLGAAGVVVGASVQRQVNRTLAPVRGLEGVLPAAGGGFRFYSVTGGVKKPDPQTFRITVKGMVREPRSFGMADLAKLPQTRMTRDFQCVTGWRVPDVGWAGVALPDLLEAVGVGEGAKAIRFTSFDGVYTESLTMDQARRRDVLVATEMLGGPVTHDHGGPVRLYVAPMYGYKSLKWLGGIEVVDRVRSGYWERRGYDVDAWVGRSNGRDDEPT</sequence>
<comment type="caution">
    <text evidence="3">The sequence shown here is derived from an EMBL/GenBank/DDBJ whole genome shotgun (WGS) entry which is preliminary data.</text>
</comment>
<feature type="domain" description="Oxidoreductase molybdopterin-binding" evidence="2">
    <location>
        <begin position="69"/>
        <end position="215"/>
    </location>
</feature>
<dbReference type="InterPro" id="IPR036374">
    <property type="entry name" value="OxRdtase_Mopterin-bd_sf"/>
</dbReference>
<protein>
    <submittedName>
        <fullName evidence="3">Molybdopterin-dependent oxidoreductase</fullName>
    </submittedName>
</protein>
<keyword evidence="4" id="KW-1185">Reference proteome</keyword>
<evidence type="ECO:0000259" key="2">
    <source>
        <dbReference type="Pfam" id="PF00174"/>
    </source>
</evidence>
<dbReference type="InterPro" id="IPR000572">
    <property type="entry name" value="OxRdtase_Mopterin-bd_dom"/>
</dbReference>
<feature type="transmembrane region" description="Helical" evidence="1">
    <location>
        <begin position="18"/>
        <end position="36"/>
    </location>
</feature>
<evidence type="ECO:0000313" key="4">
    <source>
        <dbReference type="Proteomes" id="UP000669179"/>
    </source>
</evidence>
<dbReference type="Proteomes" id="UP000669179">
    <property type="component" value="Unassembled WGS sequence"/>
</dbReference>
<name>A0A939T6C4_9ACTN</name>
<dbReference type="EMBL" id="JAGEOJ010000014">
    <property type="protein sequence ID" value="MBO2451763.1"/>
    <property type="molecule type" value="Genomic_DNA"/>
</dbReference>
<keyword evidence="1" id="KW-0812">Transmembrane</keyword>
<dbReference type="PANTHER" id="PTHR43032">
    <property type="entry name" value="PROTEIN-METHIONINE-SULFOXIDE REDUCTASE"/>
    <property type="match status" value="1"/>
</dbReference>
<dbReference type="PANTHER" id="PTHR43032:SF4">
    <property type="entry name" value="OXIDOREDUCTASE MOLYBDOPTERIN-BINDING DOMAIN-CONTAINING PROTEIN"/>
    <property type="match status" value="1"/>
</dbReference>
<dbReference type="AlphaFoldDB" id="A0A939T6C4"/>
<dbReference type="RefSeq" id="WP_208259668.1">
    <property type="nucleotide sequence ID" value="NZ_JAGEOJ010000014.1"/>
</dbReference>